<accession>U2PN73</accession>
<dbReference type="AlphaFoldDB" id="U2PN73"/>
<protein>
    <recommendedName>
        <fullName evidence="3">Helix-turn-helix domain-containing protein</fullName>
    </recommendedName>
</protein>
<evidence type="ECO:0008006" key="3">
    <source>
        <dbReference type="Google" id="ProtNLM"/>
    </source>
</evidence>
<name>U2PN73_9FIRM</name>
<evidence type="ECO:0000313" key="2">
    <source>
        <dbReference type="Proteomes" id="UP000016658"/>
    </source>
</evidence>
<sequence>MINMDIEKEVENVNDVRTCNYNSLAMLSREEVAKLCLCHKDMVSMWIGLGMLQATKTSRGYAISQKELERFQEAYKGQDISNPVHAKEAFINMNKR</sequence>
<dbReference type="Proteomes" id="UP000016658">
    <property type="component" value="Unassembled WGS sequence"/>
</dbReference>
<comment type="caution">
    <text evidence="1">The sequence shown here is derived from an EMBL/GenBank/DDBJ whole genome shotgun (WGS) entry which is preliminary data.</text>
</comment>
<gene>
    <name evidence="1" type="ORF">HMPREF0367_01076</name>
</gene>
<evidence type="ECO:0000313" key="1">
    <source>
        <dbReference type="EMBL" id="ERK45224.1"/>
    </source>
</evidence>
<proteinExistence type="predicted"/>
<dbReference type="HOGENOM" id="CLU_183660_0_0_9"/>
<dbReference type="EMBL" id="AWVI01000044">
    <property type="protein sequence ID" value="ERK45224.1"/>
    <property type="molecule type" value="Genomic_DNA"/>
</dbReference>
<organism evidence="1 2">
    <name type="scientific">Faecalitalea cylindroides ATCC 27803</name>
    <dbReference type="NCBI Taxonomy" id="649755"/>
    <lineage>
        <taxon>Bacteria</taxon>
        <taxon>Bacillati</taxon>
        <taxon>Bacillota</taxon>
        <taxon>Erysipelotrichia</taxon>
        <taxon>Erysipelotrichales</taxon>
        <taxon>Erysipelotrichaceae</taxon>
        <taxon>Faecalitalea</taxon>
    </lineage>
</organism>
<reference evidence="1 2" key="1">
    <citation type="submission" date="2013-06" db="EMBL/GenBank/DDBJ databases">
        <authorList>
            <person name="Weinstock G."/>
            <person name="Sodergren E."/>
            <person name="Lobos E.A."/>
            <person name="Fulton L."/>
            <person name="Fulton R."/>
            <person name="Courtney L."/>
            <person name="Fronick C."/>
            <person name="O'Laughlin M."/>
            <person name="Godfrey J."/>
            <person name="Wilson R.M."/>
            <person name="Miner T."/>
            <person name="Farmer C."/>
            <person name="Delehaunty K."/>
            <person name="Cordes M."/>
            <person name="Minx P."/>
            <person name="Tomlinson C."/>
            <person name="Chen J."/>
            <person name="Wollam A."/>
            <person name="Pepin K.H."/>
            <person name="Bhonagiri V."/>
            <person name="Zhang X."/>
            <person name="Warren W."/>
            <person name="Mitreva M."/>
            <person name="Mardis E.R."/>
            <person name="Wilson R.K."/>
        </authorList>
    </citation>
    <scope>NUCLEOTIDE SEQUENCE [LARGE SCALE GENOMIC DNA]</scope>
    <source>
        <strain evidence="1 2">ATCC 27803</strain>
    </source>
</reference>